<reference evidence="2 3" key="2">
    <citation type="submission" date="2018-03" db="EMBL/GenBank/DDBJ databases">
        <title>The ancient ancestry and fast evolution of plastids.</title>
        <authorList>
            <person name="Moore K.R."/>
            <person name="Magnabosco C."/>
            <person name="Momper L."/>
            <person name="Gold D.A."/>
            <person name="Bosak T."/>
            <person name="Fournier G.P."/>
        </authorList>
    </citation>
    <scope>NUCLEOTIDE SEQUENCE [LARGE SCALE GENOMIC DNA]</scope>
    <source>
        <strain evidence="2 3">CCAP 1448/3</strain>
    </source>
</reference>
<name>A0A2T1BXB1_9CYAN</name>
<protein>
    <submittedName>
        <fullName evidence="2">DUF2834 domain-containing protein</fullName>
    </submittedName>
</protein>
<keyword evidence="1" id="KW-0812">Transmembrane</keyword>
<gene>
    <name evidence="2" type="ORF">C7B64_22390</name>
</gene>
<comment type="caution">
    <text evidence="2">The sequence shown here is derived from an EMBL/GenBank/DDBJ whole genome shotgun (WGS) entry which is preliminary data.</text>
</comment>
<dbReference type="PANTHER" id="PTHR36009:SF3">
    <property type="entry name" value="TRANSMEMBRANE PROTEIN"/>
    <property type="match status" value="1"/>
</dbReference>
<evidence type="ECO:0000313" key="2">
    <source>
        <dbReference type="EMBL" id="PSB00649.1"/>
    </source>
</evidence>
<proteinExistence type="predicted"/>
<dbReference type="PANTHER" id="PTHR36009">
    <property type="match status" value="1"/>
</dbReference>
<accession>A0A2T1BXB1</accession>
<reference evidence="2 3" key="1">
    <citation type="submission" date="2018-02" db="EMBL/GenBank/DDBJ databases">
        <authorList>
            <person name="Cohen D.B."/>
            <person name="Kent A.D."/>
        </authorList>
    </citation>
    <scope>NUCLEOTIDE SEQUENCE [LARGE SCALE GENOMIC DNA]</scope>
    <source>
        <strain evidence="2 3">CCAP 1448/3</strain>
    </source>
</reference>
<feature type="transmembrane region" description="Helical" evidence="1">
    <location>
        <begin position="80"/>
        <end position="98"/>
    </location>
</feature>
<dbReference type="EMBL" id="PVWJ01000177">
    <property type="protein sequence ID" value="PSB00649.1"/>
    <property type="molecule type" value="Genomic_DNA"/>
</dbReference>
<feature type="transmembrane region" description="Helical" evidence="1">
    <location>
        <begin position="154"/>
        <end position="173"/>
    </location>
</feature>
<sequence length="222" mass="24964">MNQKPVFLGIWLGLILYAAFIAPPNDPNTTTLILNLSTGSWEGINPLVISLFNLMGIWPIIYMMVLLFDGREQKIPAWPFVATSFGVGAFALLPYLALRQPNPEFSGEKNLLLKILDSRWLGLAVTLGALTLLGYGLISGDWQDFVRQWESSKFIHVMSLDFCLLCLLFTFTVQDDLKRRQTADDSPLQWIVWVPFLGALVYLCRRSPTIAKIAKNSTPKEA</sequence>
<keyword evidence="1" id="KW-0472">Membrane</keyword>
<dbReference type="AlphaFoldDB" id="A0A2T1BXB1"/>
<dbReference type="RefSeq" id="WP_106291568.1">
    <property type="nucleotide sequence ID" value="NZ_CAWNTC010000222.1"/>
</dbReference>
<feature type="transmembrane region" description="Helical" evidence="1">
    <location>
        <begin position="188"/>
        <end position="205"/>
    </location>
</feature>
<keyword evidence="3" id="KW-1185">Reference proteome</keyword>
<feature type="transmembrane region" description="Helical" evidence="1">
    <location>
        <begin position="45"/>
        <end position="68"/>
    </location>
</feature>
<dbReference type="Proteomes" id="UP000238762">
    <property type="component" value="Unassembled WGS sequence"/>
</dbReference>
<evidence type="ECO:0000256" key="1">
    <source>
        <dbReference type="SAM" id="Phobius"/>
    </source>
</evidence>
<evidence type="ECO:0000313" key="3">
    <source>
        <dbReference type="Proteomes" id="UP000238762"/>
    </source>
</evidence>
<dbReference type="OrthoDB" id="482433at2"/>
<organism evidence="2 3">
    <name type="scientific">Merismopedia glauca CCAP 1448/3</name>
    <dbReference type="NCBI Taxonomy" id="1296344"/>
    <lineage>
        <taxon>Bacteria</taxon>
        <taxon>Bacillati</taxon>
        <taxon>Cyanobacteriota</taxon>
        <taxon>Cyanophyceae</taxon>
        <taxon>Synechococcales</taxon>
        <taxon>Merismopediaceae</taxon>
        <taxon>Merismopedia</taxon>
    </lineage>
</organism>
<keyword evidence="1" id="KW-1133">Transmembrane helix</keyword>
<feature type="transmembrane region" description="Helical" evidence="1">
    <location>
        <begin position="118"/>
        <end position="142"/>
    </location>
</feature>